<gene>
    <name evidence="5" type="ORF">DW663_04275</name>
</gene>
<dbReference type="Pfam" id="PF00392">
    <property type="entry name" value="GntR"/>
    <property type="match status" value="1"/>
</dbReference>
<dbReference type="AlphaFoldDB" id="A0A414PY28"/>
<keyword evidence="3" id="KW-0804">Transcription</keyword>
<evidence type="ECO:0000256" key="2">
    <source>
        <dbReference type="ARBA" id="ARBA00023125"/>
    </source>
</evidence>
<accession>A0A414PY28</accession>
<keyword evidence="2" id="KW-0238">DNA-binding</keyword>
<dbReference type="Gene3D" id="1.20.120.530">
    <property type="entry name" value="GntR ligand-binding domain-like"/>
    <property type="match status" value="1"/>
</dbReference>
<dbReference type="GO" id="GO:0003700">
    <property type="term" value="F:DNA-binding transcription factor activity"/>
    <property type="evidence" value="ECO:0007669"/>
    <property type="project" value="InterPro"/>
</dbReference>
<dbReference type="EMBL" id="QRHL01000004">
    <property type="protein sequence ID" value="RHF73489.1"/>
    <property type="molecule type" value="Genomic_DNA"/>
</dbReference>
<dbReference type="Pfam" id="PF07729">
    <property type="entry name" value="FCD"/>
    <property type="match status" value="1"/>
</dbReference>
<feature type="domain" description="HTH gntR-type" evidence="4">
    <location>
        <begin position="12"/>
        <end position="79"/>
    </location>
</feature>
<sequence length="229" mass="27235">MLLENTTKKKNENNREFIYRVIKENIMTLNLKPGECISEVELGNQLNVSRTPVREAIVRLSEEKLIDVFPQKGSFVSKIDLNLVDEAVFLRALCEKEILKLACSDKNSKELIRELEKNLAYQKIIIDFEEDLHKFFDLDNEFHALIFYYYNKKNVWKSVKRLATHYDRLRLIDALEKFSATKTYEQHHDIIDIIKNKTTENIDNLISEHLSKFKHVINNYLDKYPEYFK</sequence>
<dbReference type="InterPro" id="IPR000524">
    <property type="entry name" value="Tscrpt_reg_HTH_GntR"/>
</dbReference>
<dbReference type="SMART" id="SM00345">
    <property type="entry name" value="HTH_GNTR"/>
    <property type="match status" value="1"/>
</dbReference>
<proteinExistence type="predicted"/>
<evidence type="ECO:0000313" key="5">
    <source>
        <dbReference type="EMBL" id="RHF73489.1"/>
    </source>
</evidence>
<dbReference type="CDD" id="cd07377">
    <property type="entry name" value="WHTH_GntR"/>
    <property type="match status" value="1"/>
</dbReference>
<dbReference type="Gene3D" id="1.10.10.10">
    <property type="entry name" value="Winged helix-like DNA-binding domain superfamily/Winged helix DNA-binding domain"/>
    <property type="match status" value="1"/>
</dbReference>
<dbReference type="InterPro" id="IPR036390">
    <property type="entry name" value="WH_DNA-bd_sf"/>
</dbReference>
<evidence type="ECO:0000259" key="4">
    <source>
        <dbReference type="PROSITE" id="PS50949"/>
    </source>
</evidence>
<dbReference type="InterPro" id="IPR011711">
    <property type="entry name" value="GntR_C"/>
</dbReference>
<dbReference type="SUPFAM" id="SSF48008">
    <property type="entry name" value="GntR ligand-binding domain-like"/>
    <property type="match status" value="1"/>
</dbReference>
<dbReference type="SUPFAM" id="SSF46785">
    <property type="entry name" value="Winged helix' DNA-binding domain"/>
    <property type="match status" value="1"/>
</dbReference>
<organism evidence="5 6">
    <name type="scientific">Fusobacterium mortiferum</name>
    <dbReference type="NCBI Taxonomy" id="850"/>
    <lineage>
        <taxon>Bacteria</taxon>
        <taxon>Fusobacteriati</taxon>
        <taxon>Fusobacteriota</taxon>
        <taxon>Fusobacteriia</taxon>
        <taxon>Fusobacteriales</taxon>
        <taxon>Fusobacteriaceae</taxon>
        <taxon>Fusobacterium</taxon>
    </lineage>
</organism>
<protein>
    <submittedName>
        <fullName evidence="5">GntR family transcriptional regulator</fullName>
    </submittedName>
</protein>
<evidence type="ECO:0000313" key="6">
    <source>
        <dbReference type="Proteomes" id="UP000284676"/>
    </source>
</evidence>
<dbReference type="PANTHER" id="PTHR43537:SF51">
    <property type="entry name" value="HTH-TYPE TRANSCRIPTIONAL REGULATOR LGOR-RELATED"/>
    <property type="match status" value="1"/>
</dbReference>
<dbReference type="InterPro" id="IPR036388">
    <property type="entry name" value="WH-like_DNA-bd_sf"/>
</dbReference>
<comment type="caution">
    <text evidence="5">The sequence shown here is derived from an EMBL/GenBank/DDBJ whole genome shotgun (WGS) entry which is preliminary data.</text>
</comment>
<dbReference type="PROSITE" id="PS50949">
    <property type="entry name" value="HTH_GNTR"/>
    <property type="match status" value="1"/>
</dbReference>
<reference evidence="5 6" key="1">
    <citation type="submission" date="2018-08" db="EMBL/GenBank/DDBJ databases">
        <title>A genome reference for cultivated species of the human gut microbiota.</title>
        <authorList>
            <person name="Zou Y."/>
            <person name="Xue W."/>
            <person name="Luo G."/>
        </authorList>
    </citation>
    <scope>NUCLEOTIDE SEQUENCE [LARGE SCALE GENOMIC DNA]</scope>
    <source>
        <strain evidence="5 6">AM25-1</strain>
    </source>
</reference>
<dbReference type="Proteomes" id="UP000284676">
    <property type="component" value="Unassembled WGS sequence"/>
</dbReference>
<dbReference type="InterPro" id="IPR008920">
    <property type="entry name" value="TF_FadR/GntR_C"/>
</dbReference>
<dbReference type="PANTHER" id="PTHR43537">
    <property type="entry name" value="TRANSCRIPTIONAL REGULATOR, GNTR FAMILY"/>
    <property type="match status" value="1"/>
</dbReference>
<dbReference type="GO" id="GO:0003677">
    <property type="term" value="F:DNA binding"/>
    <property type="evidence" value="ECO:0007669"/>
    <property type="project" value="UniProtKB-KW"/>
</dbReference>
<keyword evidence="1" id="KW-0805">Transcription regulation</keyword>
<evidence type="ECO:0000256" key="1">
    <source>
        <dbReference type="ARBA" id="ARBA00023015"/>
    </source>
</evidence>
<evidence type="ECO:0000256" key="3">
    <source>
        <dbReference type="ARBA" id="ARBA00023163"/>
    </source>
</evidence>
<name>A0A414PY28_FUSMR</name>
<dbReference type="RefSeq" id="WP_118126366.1">
    <property type="nucleotide sequence ID" value="NZ_DAWDOM010000040.1"/>
</dbReference>